<dbReference type="Proteomes" id="UP000295131">
    <property type="component" value="Unassembled WGS sequence"/>
</dbReference>
<dbReference type="RefSeq" id="WP_133282899.1">
    <property type="nucleotide sequence ID" value="NZ_SMSI01000001.1"/>
</dbReference>
<keyword evidence="2" id="KW-0444">Lipid biosynthesis</keyword>
<dbReference type="InterPro" id="IPR052351">
    <property type="entry name" value="Ornithine_N-alpha-AT"/>
</dbReference>
<sequence length="289" mass="31524">MSIAVNTILDTRSGTLPPFRGETRKLLARIGTLVARVAEGSREIEAAQALRYKVLVEAMGAELPDDAMRLKRDVNQIDAFCDHLLVLDSAIGGDIEQQIVGTCRLLTQDKAIRHGGFYWQSEYDVDALVARHPDKRFMELGRTCVLPDYRAERTNELLLQGSWAYALRHDVQAMFGCVSFPGHRPHAHALALSFLAGKSAAPENWSVEATEGRGVSMDMMPIEGIQPRAALSSMPSLIKNYLHLGAMTSTEAVVDPDFGTTDVLVILPVGQVSERYGNQYGAGAGNLSA</sequence>
<dbReference type="AlphaFoldDB" id="A0A4R5PM95"/>
<gene>
    <name evidence="11" type="ORF">E2A64_02750</name>
</gene>
<dbReference type="OrthoDB" id="9787072at2"/>
<dbReference type="GO" id="GO:0006629">
    <property type="term" value="P:lipid metabolic process"/>
    <property type="evidence" value="ECO:0007669"/>
    <property type="project" value="UniProtKB-KW"/>
</dbReference>
<evidence type="ECO:0000256" key="10">
    <source>
        <dbReference type="ARBA" id="ARBA00047785"/>
    </source>
</evidence>
<dbReference type="Pfam" id="PF13444">
    <property type="entry name" value="Acetyltransf_5"/>
    <property type="match status" value="1"/>
</dbReference>
<evidence type="ECO:0000313" key="12">
    <source>
        <dbReference type="Proteomes" id="UP000295131"/>
    </source>
</evidence>
<dbReference type="PANTHER" id="PTHR37323">
    <property type="entry name" value="GCN5-RELATED N-ACETYLTRANSFERASE"/>
    <property type="match status" value="1"/>
</dbReference>
<comment type="similarity">
    <text evidence="6">Belongs to the acetyltransferase family. OlsB subfamily.</text>
</comment>
<evidence type="ECO:0000256" key="5">
    <source>
        <dbReference type="ARBA" id="ARBA00023315"/>
    </source>
</evidence>
<dbReference type="EC" id="2.3.2.30" evidence="7"/>
<dbReference type="Gene3D" id="3.40.630.30">
    <property type="match status" value="1"/>
</dbReference>
<comment type="pathway">
    <text evidence="1">Lipid metabolism.</text>
</comment>
<keyword evidence="5" id="KW-0012">Acyltransferase</keyword>
<accession>A0A4R5PM95</accession>
<evidence type="ECO:0000256" key="1">
    <source>
        <dbReference type="ARBA" id="ARBA00005189"/>
    </source>
</evidence>
<name>A0A4R5PM95_9HYPH</name>
<dbReference type="PANTHER" id="PTHR37323:SF1">
    <property type="entry name" value="L-ORNITHINE N(ALPHA)-ACYLTRANSFERASE"/>
    <property type="match status" value="1"/>
</dbReference>
<evidence type="ECO:0000256" key="8">
    <source>
        <dbReference type="ARBA" id="ARBA00039866"/>
    </source>
</evidence>
<evidence type="ECO:0000313" key="11">
    <source>
        <dbReference type="EMBL" id="TDH38063.1"/>
    </source>
</evidence>
<keyword evidence="12" id="KW-1185">Reference proteome</keyword>
<evidence type="ECO:0000256" key="2">
    <source>
        <dbReference type="ARBA" id="ARBA00022516"/>
    </source>
</evidence>
<evidence type="ECO:0000256" key="3">
    <source>
        <dbReference type="ARBA" id="ARBA00022679"/>
    </source>
</evidence>
<evidence type="ECO:0000256" key="4">
    <source>
        <dbReference type="ARBA" id="ARBA00023098"/>
    </source>
</evidence>
<keyword evidence="3 11" id="KW-0808">Transferase</keyword>
<keyword evidence="4" id="KW-0443">Lipid metabolism</keyword>
<comment type="function">
    <text evidence="9">Catalyzes the first step in the biosynthesis of ornithine lipids, which are phosphorus-free membrane lipids. Catalyzes the 3-hydroxyacyl-acyl carrier protein-dependent acylation of ornithine to form lyso-ornithine lipid (LOL).</text>
</comment>
<dbReference type="SUPFAM" id="SSF55729">
    <property type="entry name" value="Acyl-CoA N-acyltransferases (Nat)"/>
    <property type="match status" value="1"/>
</dbReference>
<dbReference type="EMBL" id="SMSI01000001">
    <property type="protein sequence ID" value="TDH38063.1"/>
    <property type="molecule type" value="Genomic_DNA"/>
</dbReference>
<evidence type="ECO:0000256" key="7">
    <source>
        <dbReference type="ARBA" id="ARBA00039058"/>
    </source>
</evidence>
<protein>
    <recommendedName>
        <fullName evidence="8">L-ornithine N(alpha)-acyltransferase</fullName>
        <ecNumber evidence="7">2.3.2.30</ecNumber>
    </recommendedName>
</protein>
<reference evidence="11 12" key="1">
    <citation type="journal article" date="2013" name="Int. J. Syst. Evol. Microbiol.">
        <title>Hoeflea suaedae sp. nov., an endophytic bacterium isolated from the root of the halophyte Suaeda maritima.</title>
        <authorList>
            <person name="Chung E.J."/>
            <person name="Park J.A."/>
            <person name="Pramanik P."/>
            <person name="Bibi F."/>
            <person name="Jeon C.O."/>
            <person name="Chung Y.R."/>
        </authorList>
    </citation>
    <scope>NUCLEOTIDE SEQUENCE [LARGE SCALE GENOMIC DNA]</scope>
    <source>
        <strain evidence="11 12">YC6898</strain>
    </source>
</reference>
<dbReference type="GO" id="GO:0043810">
    <property type="term" value="F:ornithine-acyl [acyl carrier protein] N-acyltransferase activity"/>
    <property type="evidence" value="ECO:0007669"/>
    <property type="project" value="UniProtKB-EC"/>
</dbReference>
<organism evidence="11 12">
    <name type="scientific">Pseudohoeflea suaedae</name>
    <dbReference type="NCBI Taxonomy" id="877384"/>
    <lineage>
        <taxon>Bacteria</taxon>
        <taxon>Pseudomonadati</taxon>
        <taxon>Pseudomonadota</taxon>
        <taxon>Alphaproteobacteria</taxon>
        <taxon>Hyphomicrobiales</taxon>
        <taxon>Rhizobiaceae</taxon>
        <taxon>Pseudohoeflea</taxon>
    </lineage>
</organism>
<evidence type="ECO:0000256" key="9">
    <source>
        <dbReference type="ARBA" id="ARBA00045724"/>
    </source>
</evidence>
<evidence type="ECO:0000256" key="6">
    <source>
        <dbReference type="ARBA" id="ARBA00038095"/>
    </source>
</evidence>
<proteinExistence type="inferred from homology"/>
<comment type="catalytic activity">
    <reaction evidence="10">
        <text>a (3R)-hydroxyacyl-[ACP] + L-ornithine = a lyso-ornithine lipid + holo-[ACP] + H(+)</text>
        <dbReference type="Rhea" id="RHEA:20633"/>
        <dbReference type="Rhea" id="RHEA-COMP:9685"/>
        <dbReference type="Rhea" id="RHEA-COMP:9945"/>
        <dbReference type="ChEBI" id="CHEBI:15378"/>
        <dbReference type="ChEBI" id="CHEBI:46911"/>
        <dbReference type="ChEBI" id="CHEBI:64479"/>
        <dbReference type="ChEBI" id="CHEBI:78827"/>
        <dbReference type="ChEBI" id="CHEBI:138482"/>
        <dbReference type="EC" id="2.3.2.30"/>
    </reaction>
    <physiologicalReaction direction="left-to-right" evidence="10">
        <dbReference type="Rhea" id="RHEA:20634"/>
    </physiologicalReaction>
</comment>
<comment type="caution">
    <text evidence="11">The sequence shown here is derived from an EMBL/GenBank/DDBJ whole genome shotgun (WGS) entry which is preliminary data.</text>
</comment>
<dbReference type="InterPro" id="IPR016181">
    <property type="entry name" value="Acyl_CoA_acyltransferase"/>
</dbReference>